<feature type="compositionally biased region" description="Basic and acidic residues" evidence="8">
    <location>
        <begin position="183"/>
        <end position="199"/>
    </location>
</feature>
<evidence type="ECO:0000256" key="3">
    <source>
        <dbReference type="ARBA" id="ARBA00022448"/>
    </source>
</evidence>
<protein>
    <recommendedName>
        <fullName evidence="12">Auxin efflux carrier component</fullName>
    </recommendedName>
</protein>
<dbReference type="GO" id="GO:0009734">
    <property type="term" value="P:auxin-activated signaling pathway"/>
    <property type="evidence" value="ECO:0007669"/>
    <property type="project" value="UniProtKB-KW"/>
</dbReference>
<proteinExistence type="inferred from homology"/>
<evidence type="ECO:0000256" key="6">
    <source>
        <dbReference type="ARBA" id="ARBA00023136"/>
    </source>
</evidence>
<sequence length="535" mass="59321">MLSAVDFWHLVEHIIPVYAIVILAYALTKLNLIESEHVSGISRWVSFLGVPSYVFHLLAFNDPYQMSLRLVGADLISKSLALFCVCVWWRFSKSGSIEGVIGFFMLATLPNTVLVGDALLQPLYGEEVHTQVVTIIFMQSFLWYNICICLYETREVLLQENQSLPSLGNSGPDAAMSKSSPHRRIDVSSKTNAFDREPKNLESFHTDELELGSRLTSPETPVPADVLGRSPLLGSAAVLKRTISAPAGFRFSRSRSSRSLSLKRTPKGKVCDVATDFGEDESSSGFLTLEWIPDSGAAKFHRAASRHEADLVAVVSISEHGDKEMEETRDKDRHGQKEDHNLTISDGFPAVVHRKSVEIKREEIVETSKAFSRWSKLGFKIINRIKKVPLTYASIAGFVYSLLAYKYNWDMPYPVRTSIELISQTAIGMAIFLMGLAWAKSGPLISCGWKALVYGTIVRFLIGPILMIISAKAVLMNGKSFQVAVLQAAIPQGVISFVLAKEYGVDVPLFNTAVVFQLAIFVPIVICYYVILEAL</sequence>
<dbReference type="InterPro" id="IPR051107">
    <property type="entry name" value="Auxin_Efflux_Carrier"/>
</dbReference>
<dbReference type="PANTHER" id="PTHR31752:SF18">
    <property type="entry name" value="AUXIN EFFLUX CARRIER COMPONENT 1"/>
    <property type="match status" value="1"/>
</dbReference>
<comment type="similarity">
    <text evidence="2">Belongs to the auxin efflux carrier (TC 2.A.69.1) family.</text>
</comment>
<dbReference type="Pfam" id="PF03547">
    <property type="entry name" value="Mem_trans"/>
    <property type="match status" value="1"/>
</dbReference>
<evidence type="ECO:0000256" key="7">
    <source>
        <dbReference type="ARBA" id="ARBA00023294"/>
    </source>
</evidence>
<evidence type="ECO:0000256" key="9">
    <source>
        <dbReference type="SAM" id="Phobius"/>
    </source>
</evidence>
<feature type="transmembrane region" description="Helical" evidence="9">
    <location>
        <begin position="451"/>
        <end position="475"/>
    </location>
</feature>
<feature type="region of interest" description="Disordered" evidence="8">
    <location>
        <begin position="168"/>
        <end position="199"/>
    </location>
</feature>
<feature type="transmembrane region" description="Helical" evidence="9">
    <location>
        <begin position="101"/>
        <end position="120"/>
    </location>
</feature>
<reference evidence="10 11" key="1">
    <citation type="submission" date="2024-09" db="EMBL/GenBank/DDBJ databases">
        <title>Chromosome-scale assembly of Riccia sorocarpa.</title>
        <authorList>
            <person name="Paukszto L."/>
        </authorList>
    </citation>
    <scope>NUCLEOTIDE SEQUENCE [LARGE SCALE GENOMIC DNA]</scope>
    <source>
        <strain evidence="10">LP-2024</strain>
        <tissue evidence="10">Aerial parts of the thallus</tissue>
    </source>
</reference>
<evidence type="ECO:0000313" key="10">
    <source>
        <dbReference type="EMBL" id="KAL3694772.1"/>
    </source>
</evidence>
<evidence type="ECO:0000256" key="4">
    <source>
        <dbReference type="ARBA" id="ARBA00022692"/>
    </source>
</evidence>
<comment type="caution">
    <text evidence="10">The sequence shown here is derived from an EMBL/GenBank/DDBJ whole genome shotgun (WGS) entry which is preliminary data.</text>
</comment>
<dbReference type="Gene3D" id="1.20.1530.20">
    <property type="match status" value="1"/>
</dbReference>
<dbReference type="AlphaFoldDB" id="A0ABD3HTC8"/>
<feature type="transmembrane region" description="Helical" evidence="9">
    <location>
        <begin position="507"/>
        <end position="531"/>
    </location>
</feature>
<evidence type="ECO:0000256" key="5">
    <source>
        <dbReference type="ARBA" id="ARBA00022989"/>
    </source>
</evidence>
<feature type="transmembrane region" description="Helical" evidence="9">
    <location>
        <begin position="390"/>
        <end position="409"/>
    </location>
</feature>
<name>A0ABD3HTC8_9MARC</name>
<keyword evidence="3" id="KW-0813">Transport</keyword>
<keyword evidence="4 9" id="KW-0812">Transmembrane</keyword>
<feature type="transmembrane region" description="Helical" evidence="9">
    <location>
        <begin position="6"/>
        <end position="28"/>
    </location>
</feature>
<evidence type="ECO:0008006" key="12">
    <source>
        <dbReference type="Google" id="ProtNLM"/>
    </source>
</evidence>
<dbReference type="GO" id="GO:0016020">
    <property type="term" value="C:membrane"/>
    <property type="evidence" value="ECO:0007669"/>
    <property type="project" value="UniProtKB-SubCell"/>
</dbReference>
<feature type="transmembrane region" description="Helical" evidence="9">
    <location>
        <begin position="40"/>
        <end position="60"/>
    </location>
</feature>
<evidence type="ECO:0000256" key="1">
    <source>
        <dbReference type="ARBA" id="ARBA00004141"/>
    </source>
</evidence>
<organism evidence="10 11">
    <name type="scientific">Riccia sorocarpa</name>
    <dbReference type="NCBI Taxonomy" id="122646"/>
    <lineage>
        <taxon>Eukaryota</taxon>
        <taxon>Viridiplantae</taxon>
        <taxon>Streptophyta</taxon>
        <taxon>Embryophyta</taxon>
        <taxon>Marchantiophyta</taxon>
        <taxon>Marchantiopsida</taxon>
        <taxon>Marchantiidae</taxon>
        <taxon>Marchantiales</taxon>
        <taxon>Ricciaceae</taxon>
        <taxon>Riccia</taxon>
    </lineage>
</organism>
<feature type="transmembrane region" description="Helical" evidence="9">
    <location>
        <begin position="66"/>
        <end position="89"/>
    </location>
</feature>
<dbReference type="PANTHER" id="PTHR31752">
    <property type="entry name" value="AUXIN EFFLUX CARRIER COMPONENT 1B-RELATED"/>
    <property type="match status" value="1"/>
</dbReference>
<keyword evidence="11" id="KW-1185">Reference proteome</keyword>
<dbReference type="EMBL" id="JBJQOH010000003">
    <property type="protein sequence ID" value="KAL3694772.1"/>
    <property type="molecule type" value="Genomic_DNA"/>
</dbReference>
<keyword evidence="5 9" id="KW-1133">Transmembrane helix</keyword>
<dbReference type="Proteomes" id="UP001633002">
    <property type="component" value="Unassembled WGS sequence"/>
</dbReference>
<feature type="transmembrane region" description="Helical" evidence="9">
    <location>
        <begin position="132"/>
        <end position="151"/>
    </location>
</feature>
<feature type="transmembrane region" description="Helical" evidence="9">
    <location>
        <begin position="421"/>
        <end position="439"/>
    </location>
</feature>
<evidence type="ECO:0000313" key="11">
    <source>
        <dbReference type="Proteomes" id="UP001633002"/>
    </source>
</evidence>
<dbReference type="InterPro" id="IPR038770">
    <property type="entry name" value="Na+/solute_symporter_sf"/>
</dbReference>
<dbReference type="InterPro" id="IPR004776">
    <property type="entry name" value="Mem_transp_PIN-like"/>
</dbReference>
<accession>A0ABD3HTC8</accession>
<keyword evidence="6 9" id="KW-0472">Membrane</keyword>
<evidence type="ECO:0000256" key="2">
    <source>
        <dbReference type="ARBA" id="ARBA00009177"/>
    </source>
</evidence>
<comment type="subcellular location">
    <subcellularLocation>
        <location evidence="1">Membrane</location>
        <topology evidence="1">Multi-pass membrane protein</topology>
    </subcellularLocation>
</comment>
<evidence type="ECO:0000256" key="8">
    <source>
        <dbReference type="SAM" id="MobiDB-lite"/>
    </source>
</evidence>
<gene>
    <name evidence="10" type="ORF">R1sor_008423</name>
</gene>
<keyword evidence="7" id="KW-0927">Auxin signaling pathway</keyword>